<evidence type="ECO:0000256" key="3">
    <source>
        <dbReference type="ARBA" id="ARBA00022692"/>
    </source>
</evidence>
<dbReference type="STRING" id="350688.Clos_0922"/>
<dbReference type="InterPro" id="IPR018461">
    <property type="entry name" value="Na/H_Antiport_NhaC-like_C"/>
</dbReference>
<feature type="transmembrane region" description="Helical" evidence="6">
    <location>
        <begin position="233"/>
        <end position="251"/>
    </location>
</feature>
<name>A8MEZ0_ALKOO</name>
<feature type="transmembrane region" description="Helical" evidence="6">
    <location>
        <begin position="6"/>
        <end position="23"/>
    </location>
</feature>
<evidence type="ECO:0000256" key="6">
    <source>
        <dbReference type="SAM" id="Phobius"/>
    </source>
</evidence>
<feature type="transmembrane region" description="Helical" evidence="6">
    <location>
        <begin position="372"/>
        <end position="390"/>
    </location>
</feature>
<feature type="transmembrane region" description="Helical" evidence="6">
    <location>
        <begin position="182"/>
        <end position="201"/>
    </location>
</feature>
<dbReference type="Pfam" id="PF03553">
    <property type="entry name" value="Na_H_antiporter"/>
    <property type="match status" value="1"/>
</dbReference>
<dbReference type="PANTHER" id="PTHR30354:SF11">
    <property type="entry name" value="PERMEASE"/>
    <property type="match status" value="1"/>
</dbReference>
<protein>
    <submittedName>
        <fullName evidence="8">Citrate transporter</fullName>
    </submittedName>
</protein>
<dbReference type="GO" id="GO:0005886">
    <property type="term" value="C:plasma membrane"/>
    <property type="evidence" value="ECO:0007669"/>
    <property type="project" value="UniProtKB-SubCell"/>
</dbReference>
<dbReference type="AlphaFoldDB" id="A8MEZ0"/>
<feature type="domain" description="Na+/H+ antiporter NhaC-like C-terminal" evidence="7">
    <location>
        <begin position="37"/>
        <end position="177"/>
    </location>
</feature>
<dbReference type="OrthoDB" id="1837at2"/>
<proteinExistence type="predicted"/>
<evidence type="ECO:0000259" key="7">
    <source>
        <dbReference type="Pfam" id="PF03553"/>
    </source>
</evidence>
<keyword evidence="5 6" id="KW-0472">Membrane</keyword>
<dbReference type="HOGENOM" id="CLU_045224_0_0_9"/>
<organism evidence="8 9">
    <name type="scientific">Alkaliphilus oremlandii (strain OhILAs)</name>
    <name type="common">Clostridium oremlandii (strain OhILAs)</name>
    <dbReference type="NCBI Taxonomy" id="350688"/>
    <lineage>
        <taxon>Bacteria</taxon>
        <taxon>Bacillati</taxon>
        <taxon>Bacillota</taxon>
        <taxon>Clostridia</taxon>
        <taxon>Peptostreptococcales</taxon>
        <taxon>Natronincolaceae</taxon>
        <taxon>Alkaliphilus</taxon>
    </lineage>
</organism>
<feature type="transmembrane region" description="Helical" evidence="6">
    <location>
        <begin position="411"/>
        <end position="431"/>
    </location>
</feature>
<evidence type="ECO:0000256" key="1">
    <source>
        <dbReference type="ARBA" id="ARBA00004651"/>
    </source>
</evidence>
<dbReference type="EMBL" id="CP000853">
    <property type="protein sequence ID" value="ABW18469.1"/>
    <property type="molecule type" value="Genomic_DNA"/>
</dbReference>
<dbReference type="RefSeq" id="WP_012158781.1">
    <property type="nucleotide sequence ID" value="NC_009922.1"/>
</dbReference>
<dbReference type="InterPro" id="IPR003474">
    <property type="entry name" value="Glcn_transporter"/>
</dbReference>
<comment type="subcellular location">
    <subcellularLocation>
        <location evidence="1">Cell membrane</location>
        <topology evidence="1">Multi-pass membrane protein</topology>
    </subcellularLocation>
</comment>
<dbReference type="KEGG" id="aoe:Clos_0922"/>
<feature type="transmembrane region" description="Helical" evidence="6">
    <location>
        <begin position="30"/>
        <end position="48"/>
    </location>
</feature>
<sequence>MMLFNLSPIFALLPLIIYIILAFKDIHPVLNVVICVILSAIITKQPLLSMGGVISEALGSFLALIGFIILLGSALGAVLRKTGVAEHVVMALMKKIGIDTEKKAIITSMVCSILLVALLGTLAGANAIIAPILIPLVAVIGITPSTLAAVFMGAGATGLFIGPYSPQVVTIMELTGLNYGSYLVGVGLPIAAICWIVTYFMSLKIQNRTKGIYMYENVEKPDMNYVVKAETQRATLVFGLSVLLLIIYGIFQGSGSSYAIVVMFTAAILTGKAGGMNFNDLFDTMMEGAGRMIWLFIMFVLFHPFITFIAEAGAFEAMVNLIQPLLRSQSKVVFSLISTLTGIFGIGGAAVAQSVVMDSMFKPLVEGLALSPRLWATILLVGSQITSFAYPEADMLGQMGLARSKDLKNMVKFGVTITISTVVFVLMRSFLG</sequence>
<dbReference type="eggNOG" id="COG1288">
    <property type="taxonomic scope" value="Bacteria"/>
</dbReference>
<feature type="transmembrane region" description="Helical" evidence="6">
    <location>
        <begin position="293"/>
        <end position="312"/>
    </location>
</feature>
<feature type="transmembrane region" description="Helical" evidence="6">
    <location>
        <begin position="60"/>
        <end position="83"/>
    </location>
</feature>
<evidence type="ECO:0000313" key="8">
    <source>
        <dbReference type="EMBL" id="ABW18469.1"/>
    </source>
</evidence>
<keyword evidence="4 6" id="KW-1133">Transmembrane helix</keyword>
<accession>A8MEZ0</accession>
<dbReference type="Proteomes" id="UP000000269">
    <property type="component" value="Chromosome"/>
</dbReference>
<feature type="transmembrane region" description="Helical" evidence="6">
    <location>
        <begin position="258"/>
        <end position="278"/>
    </location>
</feature>
<feature type="transmembrane region" description="Helical" evidence="6">
    <location>
        <begin position="128"/>
        <end position="161"/>
    </location>
</feature>
<evidence type="ECO:0000256" key="5">
    <source>
        <dbReference type="ARBA" id="ARBA00023136"/>
    </source>
</evidence>
<gene>
    <name evidence="8" type="ordered locus">Clos_0922</name>
</gene>
<evidence type="ECO:0000256" key="4">
    <source>
        <dbReference type="ARBA" id="ARBA00022989"/>
    </source>
</evidence>
<dbReference type="GO" id="GO:0015128">
    <property type="term" value="F:gluconate transmembrane transporter activity"/>
    <property type="evidence" value="ECO:0007669"/>
    <property type="project" value="InterPro"/>
</dbReference>
<reference evidence="9" key="1">
    <citation type="submission" date="2007-10" db="EMBL/GenBank/DDBJ databases">
        <title>Complete genome of Alkaliphilus oremlandii OhILAs.</title>
        <authorList>
            <person name="Copeland A."/>
            <person name="Lucas S."/>
            <person name="Lapidus A."/>
            <person name="Barry K."/>
            <person name="Detter J.C."/>
            <person name="Glavina del Rio T."/>
            <person name="Hammon N."/>
            <person name="Israni S."/>
            <person name="Dalin E."/>
            <person name="Tice H."/>
            <person name="Pitluck S."/>
            <person name="Chain P."/>
            <person name="Malfatti S."/>
            <person name="Shin M."/>
            <person name="Vergez L."/>
            <person name="Schmutz J."/>
            <person name="Larimer F."/>
            <person name="Land M."/>
            <person name="Hauser L."/>
            <person name="Kyrpides N."/>
            <person name="Mikhailova N."/>
            <person name="Stolz J.F."/>
            <person name="Dawson A."/>
            <person name="Fisher E."/>
            <person name="Crable B."/>
            <person name="Perera E."/>
            <person name="Lisak J."/>
            <person name="Ranganathan M."/>
            <person name="Basu P."/>
            <person name="Richardson P."/>
        </authorList>
    </citation>
    <scope>NUCLEOTIDE SEQUENCE [LARGE SCALE GENOMIC DNA]</scope>
    <source>
        <strain evidence="9">OhILAs</strain>
    </source>
</reference>
<keyword evidence="2" id="KW-1003">Cell membrane</keyword>
<evidence type="ECO:0000313" key="9">
    <source>
        <dbReference type="Proteomes" id="UP000000269"/>
    </source>
</evidence>
<keyword evidence="9" id="KW-1185">Reference proteome</keyword>
<keyword evidence="3 6" id="KW-0812">Transmembrane</keyword>
<feature type="transmembrane region" description="Helical" evidence="6">
    <location>
        <begin position="332"/>
        <end position="352"/>
    </location>
</feature>
<evidence type="ECO:0000256" key="2">
    <source>
        <dbReference type="ARBA" id="ARBA00022475"/>
    </source>
</evidence>
<dbReference type="PANTHER" id="PTHR30354">
    <property type="entry name" value="GNT FAMILY GLUCONATE TRANSPORTER"/>
    <property type="match status" value="1"/>
</dbReference>